<feature type="transmembrane region" description="Helical" evidence="1">
    <location>
        <begin position="170"/>
        <end position="189"/>
    </location>
</feature>
<protein>
    <submittedName>
        <fullName evidence="2">FIG00761799: membrane protein</fullName>
    </submittedName>
</protein>
<dbReference type="Pfam" id="PF19700">
    <property type="entry name" value="DUF6198"/>
    <property type="match status" value="1"/>
</dbReference>
<feature type="transmembrane region" description="Helical" evidence="1">
    <location>
        <begin position="195"/>
        <end position="217"/>
    </location>
</feature>
<feature type="transmembrane region" description="Helical" evidence="1">
    <location>
        <begin position="102"/>
        <end position="121"/>
    </location>
</feature>
<name>A0A160TVS1_9ZZZZ</name>
<feature type="transmembrane region" description="Helical" evidence="1">
    <location>
        <begin position="35"/>
        <end position="54"/>
    </location>
</feature>
<gene>
    <name evidence="2" type="ORF">MGWOODY_XGa2081</name>
</gene>
<keyword evidence="1" id="KW-1133">Transmembrane helix</keyword>
<keyword evidence="1" id="KW-0812">Transmembrane</keyword>
<dbReference type="InterPro" id="IPR038750">
    <property type="entry name" value="YczE/YyaS-like"/>
</dbReference>
<dbReference type="PANTHER" id="PTHR40078:SF1">
    <property type="entry name" value="INTEGRAL MEMBRANE PROTEIN"/>
    <property type="match status" value="1"/>
</dbReference>
<keyword evidence="1" id="KW-0472">Membrane</keyword>
<feature type="transmembrane region" description="Helical" evidence="1">
    <location>
        <begin position="127"/>
        <end position="149"/>
    </location>
</feature>
<proteinExistence type="predicted"/>
<evidence type="ECO:0000313" key="2">
    <source>
        <dbReference type="EMBL" id="CUS55013.1"/>
    </source>
</evidence>
<dbReference type="EMBL" id="CZRL01000120">
    <property type="protein sequence ID" value="CUS55013.1"/>
    <property type="molecule type" value="Genomic_DNA"/>
</dbReference>
<dbReference type="AlphaFoldDB" id="A0A160TVS1"/>
<dbReference type="PANTHER" id="PTHR40078">
    <property type="entry name" value="INTEGRAL MEMBRANE PROTEIN-RELATED"/>
    <property type="match status" value="1"/>
</dbReference>
<reference evidence="2" key="1">
    <citation type="submission" date="2015-10" db="EMBL/GenBank/DDBJ databases">
        <authorList>
            <person name="Gilbert D.G."/>
        </authorList>
    </citation>
    <scope>NUCLEOTIDE SEQUENCE</scope>
</reference>
<feature type="transmembrane region" description="Helical" evidence="1">
    <location>
        <begin position="74"/>
        <end position="95"/>
    </location>
</feature>
<accession>A0A160TVS1</accession>
<evidence type="ECO:0000256" key="1">
    <source>
        <dbReference type="SAM" id="Phobius"/>
    </source>
</evidence>
<sequence length="231" mass="24299">MQQKQRALFQLARAVPTTTWSAADPMTLRPRFKSVLFLLVGLWIFGMGHASLIVSGLGVSPWTTLAQGVSAQTGWSIGACVLVVGVLVLVIWIPLRERPGMGTIANIIVVAIAIDVTIPMLPQPTGFAMAMAQSLLGIFLLAFGSALYLTANLGPGPRDGLMTGIQKRTNYPIGWVRTGLEITVLIVGWRLGGVVGIGTLMMAFGVGPLVAVCLSVVDRFGGVTAGRSNTG</sequence>
<organism evidence="2">
    <name type="scientific">hydrothermal vent metagenome</name>
    <dbReference type="NCBI Taxonomy" id="652676"/>
    <lineage>
        <taxon>unclassified sequences</taxon>
        <taxon>metagenomes</taxon>
        <taxon>ecological metagenomes</taxon>
    </lineage>
</organism>